<proteinExistence type="predicted"/>
<gene>
    <name evidence="1" type="ORF">BLNAU_1211</name>
</gene>
<protein>
    <submittedName>
        <fullName evidence="1">Uncharacterized protein</fullName>
    </submittedName>
</protein>
<organism evidence="1 2">
    <name type="scientific">Blattamonas nauphoetae</name>
    <dbReference type="NCBI Taxonomy" id="2049346"/>
    <lineage>
        <taxon>Eukaryota</taxon>
        <taxon>Metamonada</taxon>
        <taxon>Preaxostyla</taxon>
        <taxon>Oxymonadida</taxon>
        <taxon>Blattamonas</taxon>
    </lineage>
</organism>
<keyword evidence="2" id="KW-1185">Reference proteome</keyword>
<evidence type="ECO:0000313" key="2">
    <source>
        <dbReference type="Proteomes" id="UP001281761"/>
    </source>
</evidence>
<dbReference type="EMBL" id="JARBJD010000005">
    <property type="protein sequence ID" value="KAK2963646.1"/>
    <property type="molecule type" value="Genomic_DNA"/>
</dbReference>
<dbReference type="Proteomes" id="UP001281761">
    <property type="component" value="Unassembled WGS sequence"/>
</dbReference>
<name>A0ABQ9YIR2_9EUKA</name>
<sequence length="107" mass="12156">MLREYDGNEAKCGELDEKLLVSITTSPPRMAKTPSERCLNDISVMNVEELRRWITPDSHPHILVVSSSFIVEDDEVPTIEPCLILMKAFTAERNENFGDDTSIRTFV</sequence>
<reference evidence="1 2" key="1">
    <citation type="journal article" date="2022" name="bioRxiv">
        <title>Genomics of Preaxostyla Flagellates Illuminates Evolutionary Transitions and the Path Towards Mitochondrial Loss.</title>
        <authorList>
            <person name="Novak L.V.F."/>
            <person name="Treitli S.C."/>
            <person name="Pyrih J."/>
            <person name="Halakuc P."/>
            <person name="Pipaliya S.V."/>
            <person name="Vacek V."/>
            <person name="Brzon O."/>
            <person name="Soukal P."/>
            <person name="Eme L."/>
            <person name="Dacks J.B."/>
            <person name="Karnkowska A."/>
            <person name="Elias M."/>
            <person name="Hampl V."/>
        </authorList>
    </citation>
    <scope>NUCLEOTIDE SEQUENCE [LARGE SCALE GENOMIC DNA]</scope>
    <source>
        <strain evidence="1">NAU3</strain>
        <tissue evidence="1">Gut</tissue>
    </source>
</reference>
<evidence type="ECO:0000313" key="1">
    <source>
        <dbReference type="EMBL" id="KAK2963646.1"/>
    </source>
</evidence>
<comment type="caution">
    <text evidence="1">The sequence shown here is derived from an EMBL/GenBank/DDBJ whole genome shotgun (WGS) entry which is preliminary data.</text>
</comment>
<accession>A0ABQ9YIR2</accession>